<proteinExistence type="predicted"/>
<dbReference type="Proteomes" id="UP000018948">
    <property type="component" value="Unassembled WGS sequence"/>
</dbReference>
<evidence type="ECO:0000313" key="3">
    <source>
        <dbReference type="Proteomes" id="UP000018948"/>
    </source>
</evidence>
<sequence>MTDLYANHGRDSRASPIPLSRGMAGSELSWLEARLETRIDKVNSFIMNFMGRGSHQTSTSGSTWCDRQKLEHMLVPAGWSKLVARASN</sequence>
<comment type="caution">
    <text evidence="2">The sequence shown here is derived from an EMBL/GenBank/DDBJ whole genome shotgun (WGS) entry which is preliminary data.</text>
</comment>
<protein>
    <submittedName>
        <fullName evidence="2">Uncharacterized protein</fullName>
    </submittedName>
</protein>
<reference evidence="2 3" key="1">
    <citation type="submission" date="2013-11" db="EMBL/GenBank/DDBJ databases">
        <title>The Genome Sequence of Phytophthora parasitica P10297.</title>
        <authorList>
            <consortium name="The Broad Institute Genomics Platform"/>
            <person name="Russ C."/>
            <person name="Tyler B."/>
            <person name="Panabieres F."/>
            <person name="Shan W."/>
            <person name="Tripathy S."/>
            <person name="Grunwald N."/>
            <person name="Machado M."/>
            <person name="Johnson C.S."/>
            <person name="Walker B."/>
            <person name="Young S.K."/>
            <person name="Zeng Q."/>
            <person name="Gargeya S."/>
            <person name="Fitzgerald M."/>
            <person name="Haas B."/>
            <person name="Abouelleil A."/>
            <person name="Allen A.W."/>
            <person name="Alvarado L."/>
            <person name="Arachchi H.M."/>
            <person name="Berlin A.M."/>
            <person name="Chapman S.B."/>
            <person name="Gainer-Dewar J."/>
            <person name="Goldberg J."/>
            <person name="Griggs A."/>
            <person name="Gujja S."/>
            <person name="Hansen M."/>
            <person name="Howarth C."/>
            <person name="Imamovic A."/>
            <person name="Ireland A."/>
            <person name="Larimer J."/>
            <person name="McCowan C."/>
            <person name="Murphy C."/>
            <person name="Pearson M."/>
            <person name="Poon T.W."/>
            <person name="Priest M."/>
            <person name="Roberts A."/>
            <person name="Saif S."/>
            <person name="Shea T."/>
            <person name="Sisk P."/>
            <person name="Sykes S."/>
            <person name="Wortman J."/>
            <person name="Nusbaum C."/>
            <person name="Birren B."/>
        </authorList>
    </citation>
    <scope>NUCLEOTIDE SEQUENCE [LARGE SCALE GENOMIC DNA]</scope>
    <source>
        <strain evidence="2 3">P10297</strain>
    </source>
</reference>
<dbReference type="AlphaFoldDB" id="W2ZES8"/>
<gene>
    <name evidence="2" type="ORF">F442_08107</name>
</gene>
<evidence type="ECO:0000256" key="1">
    <source>
        <dbReference type="SAM" id="MobiDB-lite"/>
    </source>
</evidence>
<accession>W2ZES8</accession>
<dbReference type="EMBL" id="ANIY01001702">
    <property type="protein sequence ID" value="ETP45496.1"/>
    <property type="molecule type" value="Genomic_DNA"/>
</dbReference>
<name>W2ZES8_PHYNI</name>
<evidence type="ECO:0000313" key="2">
    <source>
        <dbReference type="EMBL" id="ETP45496.1"/>
    </source>
</evidence>
<organism evidence="2 3">
    <name type="scientific">Phytophthora nicotianae P10297</name>
    <dbReference type="NCBI Taxonomy" id="1317064"/>
    <lineage>
        <taxon>Eukaryota</taxon>
        <taxon>Sar</taxon>
        <taxon>Stramenopiles</taxon>
        <taxon>Oomycota</taxon>
        <taxon>Peronosporomycetes</taxon>
        <taxon>Peronosporales</taxon>
        <taxon>Peronosporaceae</taxon>
        <taxon>Phytophthora</taxon>
    </lineage>
</organism>
<feature type="region of interest" description="Disordered" evidence="1">
    <location>
        <begin position="1"/>
        <end position="21"/>
    </location>
</feature>